<name>A0ABW5ZMR5_9BACL</name>
<dbReference type="EMBL" id="JBHUPG010000031">
    <property type="protein sequence ID" value="MFD2913368.1"/>
    <property type="molecule type" value="Genomic_DNA"/>
</dbReference>
<dbReference type="Proteomes" id="UP001597561">
    <property type="component" value="Unassembled WGS sequence"/>
</dbReference>
<evidence type="ECO:0008006" key="3">
    <source>
        <dbReference type="Google" id="ProtNLM"/>
    </source>
</evidence>
<protein>
    <recommendedName>
        <fullName evidence="3">DUF3139 domain-containing protein</fullName>
    </recommendedName>
</protein>
<sequence>MKKAFMILLILAVLTGAGFGSMKVVQASVEKSVIEYLINEKNIPENQIVFSESFIANLPGDKNWMVSIRLKDDAKTYYYYRSSGKIVLESYTESGVEYVQ</sequence>
<accession>A0ABW5ZMR5</accession>
<keyword evidence="2" id="KW-1185">Reference proteome</keyword>
<comment type="caution">
    <text evidence="1">The sequence shown here is derived from an EMBL/GenBank/DDBJ whole genome shotgun (WGS) entry which is preliminary data.</text>
</comment>
<reference evidence="2" key="1">
    <citation type="journal article" date="2019" name="Int. J. Syst. Evol. Microbiol.">
        <title>The Global Catalogue of Microorganisms (GCM) 10K type strain sequencing project: providing services to taxonomists for standard genome sequencing and annotation.</title>
        <authorList>
            <consortium name="The Broad Institute Genomics Platform"/>
            <consortium name="The Broad Institute Genome Sequencing Center for Infectious Disease"/>
            <person name="Wu L."/>
            <person name="Ma J."/>
        </authorList>
    </citation>
    <scope>NUCLEOTIDE SEQUENCE [LARGE SCALE GENOMIC DNA]</scope>
    <source>
        <strain evidence="2">KCTC 13528</strain>
    </source>
</reference>
<proteinExistence type="predicted"/>
<dbReference type="RefSeq" id="WP_204728288.1">
    <property type="nucleotide sequence ID" value="NZ_JAFBDK010000003.1"/>
</dbReference>
<gene>
    <name evidence="1" type="ORF">ACFS5P_15890</name>
</gene>
<evidence type="ECO:0000313" key="1">
    <source>
        <dbReference type="EMBL" id="MFD2913368.1"/>
    </source>
</evidence>
<evidence type="ECO:0000313" key="2">
    <source>
        <dbReference type="Proteomes" id="UP001597561"/>
    </source>
</evidence>
<organism evidence="1 2">
    <name type="scientific">Jeotgalibacillus terrae</name>
    <dbReference type="NCBI Taxonomy" id="587735"/>
    <lineage>
        <taxon>Bacteria</taxon>
        <taxon>Bacillati</taxon>
        <taxon>Bacillota</taxon>
        <taxon>Bacilli</taxon>
        <taxon>Bacillales</taxon>
        <taxon>Caryophanaceae</taxon>
        <taxon>Jeotgalibacillus</taxon>
    </lineage>
</organism>